<feature type="compositionally biased region" description="Polar residues" evidence="4">
    <location>
        <begin position="225"/>
        <end position="245"/>
    </location>
</feature>
<keyword evidence="3" id="KW-0863">Zinc-finger</keyword>
<keyword evidence="3" id="KW-0479">Metal-binding</keyword>
<feature type="region of interest" description="Disordered" evidence="4">
    <location>
        <begin position="157"/>
        <end position="200"/>
    </location>
</feature>
<dbReference type="Proteomes" id="UP001286313">
    <property type="component" value="Unassembled WGS sequence"/>
</dbReference>
<dbReference type="Gene3D" id="1.10.4020.10">
    <property type="entry name" value="DNA breaking-rejoining enzymes"/>
    <property type="match status" value="1"/>
</dbReference>
<dbReference type="InterPro" id="IPR001878">
    <property type="entry name" value="Znf_CCHC"/>
</dbReference>
<dbReference type="GO" id="GO:0003676">
    <property type="term" value="F:nucleic acid binding"/>
    <property type="evidence" value="ECO:0007669"/>
    <property type="project" value="InterPro"/>
</dbReference>
<protein>
    <submittedName>
        <fullName evidence="7">Uncharacterized protein</fullName>
    </submittedName>
</protein>
<dbReference type="InterPro" id="IPR003599">
    <property type="entry name" value="Ig_sub"/>
</dbReference>
<feature type="region of interest" description="Disordered" evidence="4">
    <location>
        <begin position="225"/>
        <end position="246"/>
    </location>
</feature>
<dbReference type="SUPFAM" id="SSF47353">
    <property type="entry name" value="Retrovirus capsid dimerization domain-like"/>
    <property type="match status" value="1"/>
</dbReference>
<dbReference type="SMART" id="SM00408">
    <property type="entry name" value="IGc2"/>
    <property type="match status" value="3"/>
</dbReference>
<gene>
    <name evidence="7" type="ORF">Pcinc_031079</name>
</gene>
<sequence>MNLMPEFTDEEAENFFIQFEKIATLREWPEEEWALLVQTKLRGKAREAYASLSVEECREYWVIKEAVLQTAILDPEVYRRRFRDIKMLPNQTHLEMARECILKYGKWKKAECVRKIEEIDQMVMMEQFMNNLKPEMKYEIVRLDIKDILEAGRKADQLKTVHGSSKDSTESKGRPNHQGWNGNPSGFKNGNRSTNYYGGGVSHAQSYGHSKYTNEYAKPTGNQVQNRAVNSSPFKGNNVNDTPRQGNPRIRCYTCGEVGHLSMYCDHQQAPPRCQYCGKLGHKRNQCYQLKGSKEAGLAVSRCESLKKRPSINCFKKVLPAVEFKPFITEGHIRVDEGEERKIEILRDTGANLSLVLRDTVEWSDNTFTGEEVDVVGIGTSSVIIPVHYVWIKSGFIKGRVKVGVSDKLPVSGVDMLLGNDLAGNIVVPNPELVEDPISEKYDKILEPEIYEDKEKEEKIEIYPACVVTRAEAKRNKKIEENEMGLNSLFEEVESDNEVRPMKISDADCEAEVLSDFVAEKEGLVSAQKEDEDLSSLWNEAERGEVVSDDDLGYYVEGGVLMRRWRPADCPVDDHWMMKTQIVIPKKYRKKVLELAHEGNWSGHLGLEKENVRNDDDLVKCEGQSLENSTVLKQLDEKLKHLSRDEKEEVKKVVNNLKDGKPLVESDRIKVKKESDTLWILNITSMLMDDSGAYTVAASNTIGQVSDFFTLAKDSAPQITRGLDPENEKRLNMDLTLEVRAEGMPKPDARWFKNGKEIMADDRFKMVRDETFYMLKIRRVERKDKGLYKCQLTNTSGTASTEGELFIRAPPDFVTPLKDACAKEGSKDVKMFVEWEANPKPTVTWFFKEKPIREETQGFTIRGQDNTQVLTIHDAAPEFVGNYSVKATNEYGDSVCKGRFRLHEAPTITEGLHDQEFLEGDHAKYTFKAYGVPLPEIKWTKDGKKWSPDDRHVKLKVEGDDTFTLIFDEAKVEDTGHYVANISNVEGSCTTEGTLTVNKLTADPANSSKQTARLDSPLSAQLENGEANDMNAEPQDIEMGEEEKTDQPDAKGKRKASELGENGDDEGALETEKGHDKDDLETKDKVPSGKMRKSSKMQVAKDVQSETSHSDTHETTLTKAMNVTVTEDVFTKEDGDADDDEMIMSKVWDVEGNEEEGTPALRVSACCSIRRQENVAKTIITAESDVGDDGDVAKSSFVHYKKTVEIEEYKGLVSDDEDEGGGEVDEALQGVISNPALLSSKATGSENTPDIDDINIDKDKPKTLPKKSVSFDDEAPEAMSAVTSDAQVPSAGVVSEPDENEKRRLSKGRVKVPQDAPEGKT</sequence>
<dbReference type="SUPFAM" id="SSF48726">
    <property type="entry name" value="Immunoglobulin"/>
    <property type="match status" value="4"/>
</dbReference>
<organism evidence="7 8">
    <name type="scientific">Petrolisthes cinctipes</name>
    <name type="common">Flat porcelain crab</name>
    <dbReference type="NCBI Taxonomy" id="88211"/>
    <lineage>
        <taxon>Eukaryota</taxon>
        <taxon>Metazoa</taxon>
        <taxon>Ecdysozoa</taxon>
        <taxon>Arthropoda</taxon>
        <taxon>Crustacea</taxon>
        <taxon>Multicrustacea</taxon>
        <taxon>Malacostraca</taxon>
        <taxon>Eumalacostraca</taxon>
        <taxon>Eucarida</taxon>
        <taxon>Decapoda</taxon>
        <taxon>Pleocyemata</taxon>
        <taxon>Anomura</taxon>
        <taxon>Galatheoidea</taxon>
        <taxon>Porcellanidae</taxon>
        <taxon>Petrolisthes</taxon>
    </lineage>
</organism>
<evidence type="ECO:0000256" key="3">
    <source>
        <dbReference type="PROSITE-ProRule" id="PRU00047"/>
    </source>
</evidence>
<dbReference type="InterPro" id="IPR036875">
    <property type="entry name" value="Znf_CCHC_sf"/>
</dbReference>
<dbReference type="Gene3D" id="4.10.60.10">
    <property type="entry name" value="Zinc finger, CCHC-type"/>
    <property type="match status" value="1"/>
</dbReference>
<dbReference type="Gene3D" id="2.60.40.10">
    <property type="entry name" value="Immunoglobulins"/>
    <property type="match status" value="4"/>
</dbReference>
<dbReference type="SMART" id="SM00343">
    <property type="entry name" value="ZnF_C2HC"/>
    <property type="match status" value="2"/>
</dbReference>
<feature type="compositionally biased region" description="Polar residues" evidence="4">
    <location>
        <begin position="1001"/>
        <end position="1022"/>
    </location>
</feature>
<dbReference type="GO" id="GO:0008270">
    <property type="term" value="F:zinc ion binding"/>
    <property type="evidence" value="ECO:0007669"/>
    <property type="project" value="UniProtKB-KW"/>
</dbReference>
<dbReference type="FunFam" id="2.60.40.10:FF:000032">
    <property type="entry name" value="palladin isoform X1"/>
    <property type="match status" value="1"/>
</dbReference>
<dbReference type="PANTHER" id="PTHR46888:SF1">
    <property type="entry name" value="RIBONUCLEASE H"/>
    <property type="match status" value="1"/>
</dbReference>
<evidence type="ECO:0000256" key="2">
    <source>
        <dbReference type="ARBA" id="ARBA00023319"/>
    </source>
</evidence>
<dbReference type="EMBL" id="JAWQEG010004074">
    <property type="protein sequence ID" value="KAK3863106.1"/>
    <property type="molecule type" value="Genomic_DNA"/>
</dbReference>
<feature type="domain" description="CCHC-type" evidence="5">
    <location>
        <begin position="273"/>
        <end position="287"/>
    </location>
</feature>
<feature type="domain" description="Ig-like" evidence="6">
    <location>
        <begin position="906"/>
        <end position="996"/>
    </location>
</feature>
<feature type="region of interest" description="Disordered" evidence="4">
    <location>
        <begin position="1238"/>
        <end position="1321"/>
    </location>
</feature>
<comment type="caution">
    <text evidence="7">The sequence shown here is derived from an EMBL/GenBank/DDBJ whole genome shotgun (WGS) entry which is preliminary data.</text>
</comment>
<name>A0AAE1K1M8_PETCI</name>
<feature type="domain" description="CCHC-type" evidence="5">
    <location>
        <begin position="251"/>
        <end position="265"/>
    </location>
</feature>
<feature type="domain" description="Ig-like" evidence="6">
    <location>
        <begin position="717"/>
        <end position="806"/>
    </location>
</feature>
<keyword evidence="2" id="KW-0393">Immunoglobulin domain</keyword>
<feature type="region of interest" description="Disordered" evidence="4">
    <location>
        <begin position="1001"/>
        <end position="1115"/>
    </location>
</feature>
<dbReference type="PANTHER" id="PTHR46888">
    <property type="entry name" value="ZINC KNUCKLE DOMAINCONTAINING PROTEIN-RELATED"/>
    <property type="match status" value="1"/>
</dbReference>
<evidence type="ECO:0000313" key="7">
    <source>
        <dbReference type="EMBL" id="KAK3863106.1"/>
    </source>
</evidence>
<keyword evidence="1" id="KW-1015">Disulfide bond</keyword>
<evidence type="ECO:0000256" key="4">
    <source>
        <dbReference type="SAM" id="MobiDB-lite"/>
    </source>
</evidence>
<dbReference type="Pfam" id="PF07679">
    <property type="entry name" value="I-set"/>
    <property type="match status" value="4"/>
</dbReference>
<dbReference type="InterPro" id="IPR013783">
    <property type="entry name" value="Ig-like_fold"/>
</dbReference>
<accession>A0AAE1K1M8</accession>
<dbReference type="InterPro" id="IPR013098">
    <property type="entry name" value="Ig_I-set"/>
</dbReference>
<feature type="compositionally biased region" description="Polar residues" evidence="4">
    <location>
        <begin position="178"/>
        <end position="196"/>
    </location>
</feature>
<keyword evidence="8" id="KW-1185">Reference proteome</keyword>
<dbReference type="InterPro" id="IPR003598">
    <property type="entry name" value="Ig_sub2"/>
</dbReference>
<dbReference type="InterPro" id="IPR007110">
    <property type="entry name" value="Ig-like_dom"/>
</dbReference>
<dbReference type="PROSITE" id="PS50158">
    <property type="entry name" value="ZF_CCHC"/>
    <property type="match status" value="2"/>
</dbReference>
<evidence type="ECO:0000313" key="8">
    <source>
        <dbReference type="Proteomes" id="UP001286313"/>
    </source>
</evidence>
<proteinExistence type="predicted"/>
<feature type="compositionally biased region" description="Basic and acidic residues" evidence="4">
    <location>
        <begin position="1045"/>
        <end position="1058"/>
    </location>
</feature>
<feature type="compositionally biased region" description="Acidic residues" evidence="4">
    <location>
        <begin position="1035"/>
        <end position="1044"/>
    </location>
</feature>
<dbReference type="InterPro" id="IPR036179">
    <property type="entry name" value="Ig-like_dom_sf"/>
</dbReference>
<dbReference type="SMART" id="SM00409">
    <property type="entry name" value="IG"/>
    <property type="match status" value="3"/>
</dbReference>
<feature type="compositionally biased region" description="Basic and acidic residues" evidence="4">
    <location>
        <begin position="1070"/>
        <end position="1087"/>
    </location>
</feature>
<feature type="compositionally biased region" description="Basic and acidic residues" evidence="4">
    <location>
        <begin position="157"/>
        <end position="173"/>
    </location>
</feature>
<dbReference type="SUPFAM" id="SSF57756">
    <property type="entry name" value="Retrovirus zinc finger-like domains"/>
    <property type="match status" value="1"/>
</dbReference>
<evidence type="ECO:0000259" key="5">
    <source>
        <dbReference type="PROSITE" id="PS50158"/>
    </source>
</evidence>
<evidence type="ECO:0000259" key="6">
    <source>
        <dbReference type="PROSITE" id="PS50835"/>
    </source>
</evidence>
<dbReference type="PROSITE" id="PS50835">
    <property type="entry name" value="IG_LIKE"/>
    <property type="match status" value="2"/>
</dbReference>
<dbReference type="FunFam" id="2.60.40.10:FF:000107">
    <property type="entry name" value="Myosin, light chain kinase a"/>
    <property type="match status" value="2"/>
</dbReference>
<reference evidence="7" key="1">
    <citation type="submission" date="2023-10" db="EMBL/GenBank/DDBJ databases">
        <title>Genome assemblies of two species of porcelain crab, Petrolisthes cinctipes and Petrolisthes manimaculis (Anomura: Porcellanidae).</title>
        <authorList>
            <person name="Angst P."/>
        </authorList>
    </citation>
    <scope>NUCLEOTIDE SEQUENCE</scope>
    <source>
        <strain evidence="7">PB745_01</strain>
        <tissue evidence="7">Gill</tissue>
    </source>
</reference>
<keyword evidence="3" id="KW-0862">Zinc</keyword>
<evidence type="ECO:0000256" key="1">
    <source>
        <dbReference type="ARBA" id="ARBA00023157"/>
    </source>
</evidence>
<dbReference type="InterPro" id="IPR038269">
    <property type="entry name" value="SCAN_sf"/>
</dbReference>